<evidence type="ECO:0000256" key="1">
    <source>
        <dbReference type="SAM" id="Phobius"/>
    </source>
</evidence>
<organism evidence="3 4">
    <name type="scientific">Niabella soli DSM 19437</name>
    <dbReference type="NCBI Taxonomy" id="929713"/>
    <lineage>
        <taxon>Bacteria</taxon>
        <taxon>Pseudomonadati</taxon>
        <taxon>Bacteroidota</taxon>
        <taxon>Chitinophagia</taxon>
        <taxon>Chitinophagales</taxon>
        <taxon>Chitinophagaceae</taxon>
        <taxon>Niabella</taxon>
    </lineage>
</organism>
<dbReference type="EMBL" id="CP007035">
    <property type="protein sequence ID" value="AHF17395.1"/>
    <property type="molecule type" value="Genomic_DNA"/>
</dbReference>
<keyword evidence="1" id="KW-0812">Transmembrane</keyword>
<feature type="domain" description="Anti-sigma K factor RskA C-terminal" evidence="2">
    <location>
        <begin position="107"/>
        <end position="261"/>
    </location>
</feature>
<sequence>MNIQEYIQNGIIQSYVLGLADKDEVLELEQMRQQYPEVEQAIQDFEASLEASAMHHAVPVSPLLKTELFKQLQLEDPGQNTTATVAEENIQPAGKVYKGGFAKYIAAASVALLIASAALNLYTYSKYKKLVAENEQLALQRNQLYAHNSTLQTKLQEADNSIKNITGNDALKITLAGVPGKQGNEVVVYWNKATKSVYVSIKNLPAAPPGKQYQLWALMDGKPIDAGMLGECSTVCKLKDIENAQAFAITLENAGGSPTPTLAQMYVMGKI</sequence>
<dbReference type="InterPro" id="IPR051474">
    <property type="entry name" value="Anti-sigma-K/W_factor"/>
</dbReference>
<dbReference type="AlphaFoldDB" id="W0F2X5"/>
<dbReference type="KEGG" id="nso:NIASO_06745"/>
<dbReference type="STRING" id="929713.NIASO_06745"/>
<reference evidence="3 4" key="1">
    <citation type="submission" date="2013-12" db="EMBL/GenBank/DDBJ databases">
        <authorList>
            <consortium name="DOE Joint Genome Institute"/>
            <person name="Eisen J."/>
            <person name="Huntemann M."/>
            <person name="Han J."/>
            <person name="Chen A."/>
            <person name="Kyrpides N."/>
            <person name="Mavromatis K."/>
            <person name="Markowitz V."/>
            <person name="Palaniappan K."/>
            <person name="Ivanova N."/>
            <person name="Schaumberg A."/>
            <person name="Pati A."/>
            <person name="Liolios K."/>
            <person name="Nordberg H.P."/>
            <person name="Cantor M.N."/>
            <person name="Hua S.X."/>
            <person name="Woyke T."/>
        </authorList>
    </citation>
    <scope>NUCLEOTIDE SEQUENCE [LARGE SCALE GENOMIC DNA]</scope>
    <source>
        <strain evidence="4">DSM 19437</strain>
    </source>
</reference>
<keyword evidence="1" id="KW-1133">Transmembrane helix</keyword>
<dbReference type="GO" id="GO:0016989">
    <property type="term" value="F:sigma factor antagonist activity"/>
    <property type="evidence" value="ECO:0007669"/>
    <property type="project" value="TreeGrafter"/>
</dbReference>
<evidence type="ECO:0000313" key="4">
    <source>
        <dbReference type="Proteomes" id="UP000003586"/>
    </source>
</evidence>
<dbReference type="OrthoDB" id="1420916at2"/>
<evidence type="ECO:0000313" key="3">
    <source>
        <dbReference type="EMBL" id="AHF17395.1"/>
    </source>
</evidence>
<dbReference type="PANTHER" id="PTHR37461:SF1">
    <property type="entry name" value="ANTI-SIGMA-K FACTOR RSKA"/>
    <property type="match status" value="1"/>
</dbReference>
<gene>
    <name evidence="3" type="ORF">NIASO_06745</name>
</gene>
<evidence type="ECO:0000259" key="2">
    <source>
        <dbReference type="Pfam" id="PF10099"/>
    </source>
</evidence>
<dbReference type="PANTHER" id="PTHR37461">
    <property type="entry name" value="ANTI-SIGMA-K FACTOR RSKA"/>
    <property type="match status" value="1"/>
</dbReference>
<proteinExistence type="predicted"/>
<dbReference type="GO" id="GO:0005886">
    <property type="term" value="C:plasma membrane"/>
    <property type="evidence" value="ECO:0007669"/>
    <property type="project" value="InterPro"/>
</dbReference>
<feature type="transmembrane region" description="Helical" evidence="1">
    <location>
        <begin position="101"/>
        <end position="122"/>
    </location>
</feature>
<dbReference type="HOGENOM" id="CLU_075802_2_0_10"/>
<protein>
    <recommendedName>
        <fullName evidence="2">Anti-sigma K factor RskA C-terminal domain-containing protein</fullName>
    </recommendedName>
</protein>
<dbReference type="InterPro" id="IPR018764">
    <property type="entry name" value="RskA_C"/>
</dbReference>
<keyword evidence="4" id="KW-1185">Reference proteome</keyword>
<accession>W0F2X5</accession>
<dbReference type="RefSeq" id="WP_008585153.1">
    <property type="nucleotide sequence ID" value="NZ_CP007035.1"/>
</dbReference>
<dbReference type="GO" id="GO:0006417">
    <property type="term" value="P:regulation of translation"/>
    <property type="evidence" value="ECO:0007669"/>
    <property type="project" value="TreeGrafter"/>
</dbReference>
<dbReference type="eggNOG" id="COG5343">
    <property type="taxonomic scope" value="Bacteria"/>
</dbReference>
<keyword evidence="1" id="KW-0472">Membrane</keyword>
<dbReference type="Proteomes" id="UP000003586">
    <property type="component" value="Chromosome"/>
</dbReference>
<name>W0F2X5_9BACT</name>
<dbReference type="Pfam" id="PF10099">
    <property type="entry name" value="RskA_C"/>
    <property type="match status" value="1"/>
</dbReference>